<dbReference type="GO" id="GO:0030257">
    <property type="term" value="C:type III protein secretion system complex"/>
    <property type="evidence" value="ECO:0007669"/>
    <property type="project" value="InterPro"/>
</dbReference>
<evidence type="ECO:0000256" key="13">
    <source>
        <dbReference type="ARBA" id="ARBA00022967"/>
    </source>
</evidence>
<evidence type="ECO:0000259" key="18">
    <source>
        <dbReference type="SMART" id="SM00382"/>
    </source>
</evidence>
<keyword evidence="19" id="KW-0282">Flagellum</keyword>
<keyword evidence="12" id="KW-0653">Protein transport</keyword>
<evidence type="ECO:0000256" key="2">
    <source>
        <dbReference type="ARBA" id="ARBA00004496"/>
    </source>
</evidence>
<evidence type="ECO:0000256" key="10">
    <source>
        <dbReference type="ARBA" id="ARBA00022795"/>
    </source>
</evidence>
<keyword evidence="19" id="KW-0378">Hydrolase</keyword>
<protein>
    <recommendedName>
        <fullName evidence="5">Flagellum-specific ATP synthase</fullName>
        <ecNumber evidence="4">7.1.2.2</ecNumber>
    </recommendedName>
</protein>
<dbReference type="GO" id="GO:0005737">
    <property type="term" value="C:cytoplasm"/>
    <property type="evidence" value="ECO:0007669"/>
    <property type="project" value="UniProtKB-SubCell"/>
</dbReference>
<keyword evidence="10" id="KW-1005">Bacterial flagellum biogenesis</keyword>
<organism evidence="19 20">
    <name type="scientific">Paramesorhizobium deserti</name>
    <dbReference type="NCBI Taxonomy" id="1494590"/>
    <lineage>
        <taxon>Bacteria</taxon>
        <taxon>Pseudomonadati</taxon>
        <taxon>Pseudomonadota</taxon>
        <taxon>Alphaproteobacteria</taxon>
        <taxon>Hyphomicrobiales</taxon>
        <taxon>Phyllobacteriaceae</taxon>
        <taxon>Paramesorhizobium</taxon>
    </lineage>
</organism>
<keyword evidence="11" id="KW-0067">ATP-binding</keyword>
<name>A0A135HS69_9HYPH</name>
<dbReference type="InterPro" id="IPR050053">
    <property type="entry name" value="ATPase_alpha/beta_chains"/>
</dbReference>
<comment type="catalytic activity">
    <reaction evidence="17">
        <text>ATP + H2O + cellular proteinSide 1 = ADP + phosphate + cellular proteinSide 2.</text>
        <dbReference type="EC" id="7.4.2.8"/>
    </reaction>
</comment>
<dbReference type="GO" id="GO:0008564">
    <property type="term" value="F:protein-exporting ATPase activity"/>
    <property type="evidence" value="ECO:0007669"/>
    <property type="project" value="UniProtKB-EC"/>
</dbReference>
<dbReference type="GO" id="GO:0016887">
    <property type="term" value="F:ATP hydrolysis activity"/>
    <property type="evidence" value="ECO:0007669"/>
    <property type="project" value="InterPro"/>
</dbReference>
<dbReference type="GO" id="GO:0005524">
    <property type="term" value="F:ATP binding"/>
    <property type="evidence" value="ECO:0007669"/>
    <property type="project" value="UniProtKB-KW"/>
</dbReference>
<keyword evidence="20" id="KW-1185">Reference proteome</keyword>
<evidence type="ECO:0000256" key="17">
    <source>
        <dbReference type="ARBA" id="ARBA00034006"/>
    </source>
</evidence>
<keyword evidence="16" id="KW-0066">ATP synthesis</keyword>
<dbReference type="Gene3D" id="3.40.50.12240">
    <property type="match status" value="1"/>
</dbReference>
<dbReference type="InterPro" id="IPR003593">
    <property type="entry name" value="AAA+_ATPase"/>
</dbReference>
<dbReference type="InterPro" id="IPR027417">
    <property type="entry name" value="P-loop_NTPase"/>
</dbReference>
<dbReference type="RefSeq" id="WP_068882771.1">
    <property type="nucleotide sequence ID" value="NZ_LNTU01000034.1"/>
</dbReference>
<dbReference type="NCBIfam" id="TIGR01026">
    <property type="entry name" value="fliI_yscN"/>
    <property type="match status" value="1"/>
</dbReference>
<dbReference type="PANTHER" id="PTHR15184">
    <property type="entry name" value="ATP SYNTHASE"/>
    <property type="match status" value="1"/>
</dbReference>
<dbReference type="OrthoDB" id="9801639at2"/>
<evidence type="ECO:0000256" key="16">
    <source>
        <dbReference type="ARBA" id="ARBA00023310"/>
    </source>
</evidence>
<keyword evidence="9" id="KW-0375">Hydrogen ion transport</keyword>
<dbReference type="AlphaFoldDB" id="A0A135HS69"/>
<evidence type="ECO:0000256" key="9">
    <source>
        <dbReference type="ARBA" id="ARBA00022781"/>
    </source>
</evidence>
<evidence type="ECO:0000256" key="15">
    <source>
        <dbReference type="ARBA" id="ARBA00023225"/>
    </source>
</evidence>
<sequence>MVTVADILVRAGSSSDVRLPLERLAAFVRRESAAPSPLVGRGGIVSDVSRSVIAVRGMSVTARLGDGVLMRCGDGLYRGEVIRVAENHVLVKPFDDRAIPGLGAPVFPDGTLRIAPSLEWKGRVIDALGTPLDGRGPLMPGDAPMPADRAPPAAMRRARVDKGLRTGVNVIDIFVPMCFGQRLGVFAGSGVGKSTLLAMMTKAADFDTVVLALTGERGREVRDMLEDTMAGKLEKTVTVVATGDESPMMRRLAPNTATAIAEYFRDRGENVLLIVDSVTRFAHAAREVAIAAEEPPVSRGYPPSVFSQLPRLLERAGPGLEGGGTITGIYSVLVDGDDHNDPVSDAIRGTLDGHIVLDRRIAAQGRFPAVDIPGSVSRLAQFGWTPEQKKLVTQLRGLIARFEETRDLRAIGAYQSGNDGFLDQAVALVPKIYEAMQQTPDMPVSTDPYNDLAAALRGKENA</sequence>
<dbReference type="Pfam" id="PF18269">
    <property type="entry name" value="T3SS_ATPase_C"/>
    <property type="match status" value="1"/>
</dbReference>
<keyword evidence="19" id="KW-0969">Cilium</keyword>
<comment type="subcellular location">
    <subcellularLocation>
        <location evidence="2">Cytoplasm</location>
    </subcellularLocation>
</comment>
<dbReference type="Proteomes" id="UP000070107">
    <property type="component" value="Unassembled WGS sequence"/>
</dbReference>
<evidence type="ECO:0000256" key="6">
    <source>
        <dbReference type="ARBA" id="ARBA00022448"/>
    </source>
</evidence>
<dbReference type="InterPro" id="IPR005714">
    <property type="entry name" value="ATPase_T3SS_FliI/YscN"/>
</dbReference>
<dbReference type="GO" id="GO:0009288">
    <property type="term" value="C:bacterial-type flagellum"/>
    <property type="evidence" value="ECO:0007669"/>
    <property type="project" value="InterPro"/>
</dbReference>
<dbReference type="NCBIfam" id="TIGR03498">
    <property type="entry name" value="FliI_clade3"/>
    <property type="match status" value="1"/>
</dbReference>
<dbReference type="FunFam" id="3.40.50.12240:FF:000002">
    <property type="entry name" value="Flagellum-specific ATP synthase FliI"/>
    <property type="match status" value="1"/>
</dbReference>
<evidence type="ECO:0000256" key="7">
    <source>
        <dbReference type="ARBA" id="ARBA00022490"/>
    </source>
</evidence>
<gene>
    <name evidence="19" type="primary">fliI</name>
    <name evidence="19" type="ORF">ATN84_13975</name>
</gene>
<evidence type="ECO:0000256" key="5">
    <source>
        <dbReference type="ARBA" id="ARBA00020580"/>
    </source>
</evidence>
<keyword evidence="8" id="KW-0547">Nucleotide-binding</keyword>
<accession>A0A135HS69</accession>
<dbReference type="GO" id="GO:0046933">
    <property type="term" value="F:proton-transporting ATP synthase activity, rotational mechanism"/>
    <property type="evidence" value="ECO:0007669"/>
    <property type="project" value="TreeGrafter"/>
</dbReference>
<evidence type="ECO:0000313" key="20">
    <source>
        <dbReference type="Proteomes" id="UP000070107"/>
    </source>
</evidence>
<dbReference type="PANTHER" id="PTHR15184:SF9">
    <property type="entry name" value="SPI-1 TYPE 3 SECRETION SYSTEM ATPASE"/>
    <property type="match status" value="1"/>
</dbReference>
<dbReference type="CDD" id="cd01136">
    <property type="entry name" value="ATPase_flagellum-secretory_path_III"/>
    <property type="match status" value="1"/>
</dbReference>
<keyword evidence="6" id="KW-0813">Transport</keyword>
<dbReference type="EMBL" id="LNTU01000034">
    <property type="protein sequence ID" value="KXF76029.1"/>
    <property type="molecule type" value="Genomic_DNA"/>
</dbReference>
<dbReference type="InterPro" id="IPR020003">
    <property type="entry name" value="ATPase_a/bsu_AS"/>
</dbReference>
<evidence type="ECO:0000256" key="14">
    <source>
        <dbReference type="ARBA" id="ARBA00023065"/>
    </source>
</evidence>
<evidence type="ECO:0000256" key="12">
    <source>
        <dbReference type="ARBA" id="ARBA00022927"/>
    </source>
</evidence>
<keyword evidence="13" id="KW-1278">Translocase</keyword>
<keyword evidence="15" id="KW-1006">Bacterial flagellum protein export</keyword>
<keyword evidence="7" id="KW-0963">Cytoplasm</keyword>
<evidence type="ECO:0000256" key="1">
    <source>
        <dbReference type="ARBA" id="ARBA00003290"/>
    </source>
</evidence>
<keyword evidence="19" id="KW-0966">Cell projection</keyword>
<proteinExistence type="inferred from homology"/>
<comment type="caution">
    <text evidence="19">The sequence shown here is derived from an EMBL/GenBank/DDBJ whole genome shotgun (WGS) entry which is preliminary data.</text>
</comment>
<dbReference type="InterPro" id="IPR022426">
    <property type="entry name" value="FliI_clade3"/>
</dbReference>
<dbReference type="STRING" id="1494590.ATN84_13975"/>
<dbReference type="GO" id="GO:0044781">
    <property type="term" value="P:bacterial-type flagellum organization"/>
    <property type="evidence" value="ECO:0007669"/>
    <property type="project" value="UniProtKB-KW"/>
</dbReference>
<dbReference type="SMART" id="SM00382">
    <property type="entry name" value="AAA"/>
    <property type="match status" value="1"/>
</dbReference>
<evidence type="ECO:0000256" key="8">
    <source>
        <dbReference type="ARBA" id="ARBA00022741"/>
    </source>
</evidence>
<comment type="similarity">
    <text evidence="3">Belongs to the ATPase alpha/beta chains family.</text>
</comment>
<evidence type="ECO:0000256" key="4">
    <source>
        <dbReference type="ARBA" id="ARBA00012473"/>
    </source>
</evidence>
<dbReference type="InterPro" id="IPR000194">
    <property type="entry name" value="ATPase_F1/V1/A1_a/bsu_nucl-bd"/>
</dbReference>
<dbReference type="InterPro" id="IPR040627">
    <property type="entry name" value="T3SS_ATPase_C"/>
</dbReference>
<dbReference type="SUPFAM" id="SSF52540">
    <property type="entry name" value="P-loop containing nucleoside triphosphate hydrolases"/>
    <property type="match status" value="1"/>
</dbReference>
<feature type="domain" description="AAA+ ATPase" evidence="18">
    <location>
        <begin position="179"/>
        <end position="362"/>
    </location>
</feature>
<evidence type="ECO:0000256" key="3">
    <source>
        <dbReference type="ARBA" id="ARBA00008936"/>
    </source>
</evidence>
<reference evidence="19 20" key="1">
    <citation type="submission" date="2015-11" db="EMBL/GenBank/DDBJ databases">
        <title>Draft genome sequence of Paramesorhizobium deserti A-3-E, a strain highly resistant to diverse beta-lactam antibiotics.</title>
        <authorList>
            <person name="Lv R."/>
            <person name="Yang X."/>
            <person name="Fang N."/>
            <person name="Guo J."/>
            <person name="Luo X."/>
            <person name="Peng F."/>
            <person name="Yang R."/>
            <person name="Cui Y."/>
            <person name="Fang C."/>
            <person name="Song Y."/>
        </authorList>
    </citation>
    <scope>NUCLEOTIDE SEQUENCE [LARGE SCALE GENOMIC DNA]</scope>
    <source>
        <strain evidence="19 20">A-3-E</strain>
    </source>
</reference>
<dbReference type="GO" id="GO:0030254">
    <property type="term" value="P:protein secretion by the type III secretion system"/>
    <property type="evidence" value="ECO:0007669"/>
    <property type="project" value="InterPro"/>
</dbReference>
<evidence type="ECO:0000256" key="11">
    <source>
        <dbReference type="ARBA" id="ARBA00022840"/>
    </source>
</evidence>
<keyword evidence="14" id="KW-0406">Ion transport</keyword>
<comment type="function">
    <text evidence="1">Probable catalytic subunit of a protein translocase for flagellum-specific export, or a proton translocase involved in local circuits at the flagellum.</text>
</comment>
<dbReference type="PROSITE" id="PS00152">
    <property type="entry name" value="ATPASE_ALPHA_BETA"/>
    <property type="match status" value="1"/>
</dbReference>
<evidence type="ECO:0000313" key="19">
    <source>
        <dbReference type="EMBL" id="KXF76029.1"/>
    </source>
</evidence>
<dbReference type="Pfam" id="PF00006">
    <property type="entry name" value="ATP-synt_ab"/>
    <property type="match status" value="1"/>
</dbReference>
<dbReference type="EC" id="7.1.2.2" evidence="4"/>